<dbReference type="PANTHER" id="PTHR30518:SF2">
    <property type="entry name" value="ENDOLYTIC MUREIN TRANSGLYCOSYLASE"/>
    <property type="match status" value="1"/>
</dbReference>
<dbReference type="PANTHER" id="PTHR30518">
    <property type="entry name" value="ENDOLYTIC MUREIN TRANSGLYCOSYLASE"/>
    <property type="match status" value="1"/>
</dbReference>
<dbReference type="EC" id="4.2.2.29" evidence="7"/>
<dbReference type="EMBL" id="JWIO01000040">
    <property type="protein sequence ID" value="KLL10193.1"/>
    <property type="molecule type" value="Genomic_DNA"/>
</dbReference>
<evidence type="ECO:0000256" key="7">
    <source>
        <dbReference type="HAMAP-Rule" id="MF_02065"/>
    </source>
</evidence>
<keyword evidence="1 7" id="KW-1003">Cell membrane</keyword>
<keyword evidence="3 7" id="KW-1133">Transmembrane helix</keyword>
<keyword evidence="2 7" id="KW-0812">Transmembrane</keyword>
<feature type="site" description="Important for catalytic activity" evidence="7">
    <location>
        <position position="275"/>
    </location>
</feature>
<organism evidence="9 10">
    <name type="scientific">Protofrankia coriariae</name>
    <dbReference type="NCBI Taxonomy" id="1562887"/>
    <lineage>
        <taxon>Bacteria</taxon>
        <taxon>Bacillati</taxon>
        <taxon>Actinomycetota</taxon>
        <taxon>Actinomycetes</taxon>
        <taxon>Frankiales</taxon>
        <taxon>Frankiaceae</taxon>
        <taxon>Protofrankia</taxon>
    </lineage>
</organism>
<dbReference type="HAMAP" id="MF_02065">
    <property type="entry name" value="MltG"/>
    <property type="match status" value="1"/>
</dbReference>
<name>A0ABR5F0E2_9ACTN</name>
<comment type="subcellular location">
    <subcellularLocation>
        <location evidence="7">Cell membrane</location>
        <topology evidence="7">Single-pass membrane protein</topology>
    </subcellularLocation>
</comment>
<evidence type="ECO:0000313" key="9">
    <source>
        <dbReference type="EMBL" id="KLL10193.1"/>
    </source>
</evidence>
<comment type="similarity">
    <text evidence="7">Belongs to the transglycosylase MltG family.</text>
</comment>
<comment type="caution">
    <text evidence="9">The sequence shown here is derived from an EMBL/GenBank/DDBJ whole genome shotgun (WGS) entry which is preliminary data.</text>
</comment>
<keyword evidence="10" id="KW-1185">Reference proteome</keyword>
<keyword evidence="6 7" id="KW-0961">Cell wall biogenesis/degradation</keyword>
<evidence type="ECO:0000256" key="5">
    <source>
        <dbReference type="ARBA" id="ARBA00023239"/>
    </source>
</evidence>
<feature type="region of interest" description="Disordered" evidence="8">
    <location>
        <begin position="13"/>
        <end position="47"/>
    </location>
</feature>
<evidence type="ECO:0000256" key="1">
    <source>
        <dbReference type="ARBA" id="ARBA00022475"/>
    </source>
</evidence>
<evidence type="ECO:0000256" key="2">
    <source>
        <dbReference type="ARBA" id="ARBA00022692"/>
    </source>
</evidence>
<feature type="compositionally biased region" description="Gly residues" evidence="8">
    <location>
        <begin position="24"/>
        <end position="37"/>
    </location>
</feature>
<protein>
    <recommendedName>
        <fullName evidence="7">Endolytic murein transglycosylase</fullName>
        <ecNumber evidence="7">4.2.2.29</ecNumber>
    </recommendedName>
    <alternativeName>
        <fullName evidence="7">Peptidoglycan lytic transglycosylase</fullName>
    </alternativeName>
    <alternativeName>
        <fullName evidence="7">Peptidoglycan polymerization terminase</fullName>
    </alternativeName>
</protein>
<evidence type="ECO:0000256" key="4">
    <source>
        <dbReference type="ARBA" id="ARBA00023136"/>
    </source>
</evidence>
<feature type="transmembrane region" description="Helical" evidence="7">
    <location>
        <begin position="54"/>
        <end position="73"/>
    </location>
</feature>
<feature type="compositionally biased region" description="Basic residues" evidence="8">
    <location>
        <begin position="38"/>
        <end position="47"/>
    </location>
</feature>
<keyword evidence="5 7" id="KW-0456">Lyase</keyword>
<dbReference type="Proteomes" id="UP000035425">
    <property type="component" value="Unassembled WGS sequence"/>
</dbReference>
<comment type="catalytic activity">
    <reaction evidence="7">
        <text>a peptidoglycan chain = a peptidoglycan chain with N-acetyl-1,6-anhydromuramyl-[peptide] at the reducing end + a peptidoglycan chain with N-acetylglucosamine at the non-reducing end.</text>
        <dbReference type="EC" id="4.2.2.29"/>
    </reaction>
</comment>
<dbReference type="RefSeq" id="WP_047224514.1">
    <property type="nucleotide sequence ID" value="NZ_JWIO01000040.1"/>
</dbReference>
<dbReference type="NCBIfam" id="TIGR00247">
    <property type="entry name" value="endolytic transglycosylase MltG"/>
    <property type="match status" value="1"/>
</dbReference>
<dbReference type="Gene3D" id="3.30.1490.480">
    <property type="entry name" value="Endolytic murein transglycosylase"/>
    <property type="match status" value="1"/>
</dbReference>
<comment type="function">
    <text evidence="7">Functions as a peptidoglycan terminase that cleaves nascent peptidoglycan strands endolytically to terminate their elongation.</text>
</comment>
<sequence length="397" mass="42528">MIGDDLDELLDDTSGSRASYRGRPTGGGRGSHGGHGGRGGRGRARRRGRTAPKLIAILVVVAGILCGGIYGAGKVIGRVTAGESAIDYSGPGDGSVIIQIQAGSTARDIARVLASAEVVRTPAAFVNAAAADERSRSIQPGFYRLKQHLRAADALATLLDVKSHTLFRLTITEGMTVKQVLTTLAERTGQPLSTLEEIVKNPGELQLPSYATGVEGYLYPFTYDLRPGASATATLKSFVDRFRTETAALDIEAGAAALGRTPQDIITIASIIEREVKNPDEGPKVARVIYNRLTDTSGRFRRLDLDSTTRYALSEYEGPLTQSQLASNNPYNTRRVAGLPPGAISNPGKWALESALHPVDGPWMYFVSLPRSNVTIFATTDREWQEALARYRSEGGS</sequence>
<gene>
    <name evidence="7" type="primary">mltG</name>
    <name evidence="9" type="ORF">FrCorBMG51_19730</name>
</gene>
<evidence type="ECO:0000313" key="10">
    <source>
        <dbReference type="Proteomes" id="UP000035425"/>
    </source>
</evidence>
<evidence type="ECO:0000256" key="6">
    <source>
        <dbReference type="ARBA" id="ARBA00023316"/>
    </source>
</evidence>
<dbReference type="GO" id="GO:0016829">
    <property type="term" value="F:lyase activity"/>
    <property type="evidence" value="ECO:0007669"/>
    <property type="project" value="UniProtKB-KW"/>
</dbReference>
<dbReference type="Pfam" id="PF02618">
    <property type="entry name" value="YceG"/>
    <property type="match status" value="1"/>
</dbReference>
<evidence type="ECO:0000256" key="3">
    <source>
        <dbReference type="ARBA" id="ARBA00022989"/>
    </source>
</evidence>
<evidence type="ECO:0000256" key="8">
    <source>
        <dbReference type="SAM" id="MobiDB-lite"/>
    </source>
</evidence>
<keyword evidence="4 7" id="KW-0472">Membrane</keyword>
<proteinExistence type="inferred from homology"/>
<reference evidence="9 10" key="1">
    <citation type="submission" date="2014-12" db="EMBL/GenBank/DDBJ databases">
        <title>Frankia sp. BMG5.1 draft genome.</title>
        <authorList>
            <person name="Gtari M."/>
            <person name="Ghodhbane-Gtari F."/>
            <person name="Nouioui I."/>
            <person name="Ktari A."/>
            <person name="Hezbri K."/>
            <person name="Mimouni W."/>
            <person name="Sbissi I."/>
            <person name="Ayari A."/>
            <person name="Yamanaka T."/>
            <person name="Normand P."/>
            <person name="Tisa L.S."/>
            <person name="Boudabous A."/>
        </authorList>
    </citation>
    <scope>NUCLEOTIDE SEQUENCE [LARGE SCALE GENOMIC DNA]</scope>
    <source>
        <strain evidence="9 10">BMG5.1</strain>
    </source>
</reference>
<dbReference type="InterPro" id="IPR003770">
    <property type="entry name" value="MLTG-like"/>
</dbReference>
<accession>A0ABR5F0E2</accession>